<dbReference type="PATRIC" id="fig|595434.4.peg.1534"/>
<keyword evidence="3" id="KW-1185">Reference proteome</keyword>
<comment type="caution">
    <text evidence="2">The sequence shown here is derived from an EMBL/GenBank/DDBJ whole genome shotgun (WGS) entry which is preliminary data.</text>
</comment>
<keyword evidence="1" id="KW-1133">Transmembrane helix</keyword>
<proteinExistence type="predicted"/>
<evidence type="ECO:0000313" key="3">
    <source>
        <dbReference type="Proteomes" id="UP000036367"/>
    </source>
</evidence>
<feature type="transmembrane region" description="Helical" evidence="1">
    <location>
        <begin position="51"/>
        <end position="73"/>
    </location>
</feature>
<dbReference type="AlphaFoldDB" id="A0A0J1BIM9"/>
<dbReference type="Proteomes" id="UP000036367">
    <property type="component" value="Unassembled WGS sequence"/>
</dbReference>
<evidence type="ECO:0000256" key="1">
    <source>
        <dbReference type="SAM" id="Phobius"/>
    </source>
</evidence>
<organism evidence="2 3">
    <name type="scientific">Rhodopirellula islandica</name>
    <dbReference type="NCBI Taxonomy" id="595434"/>
    <lineage>
        <taxon>Bacteria</taxon>
        <taxon>Pseudomonadati</taxon>
        <taxon>Planctomycetota</taxon>
        <taxon>Planctomycetia</taxon>
        <taxon>Pirellulales</taxon>
        <taxon>Pirellulaceae</taxon>
        <taxon>Rhodopirellula</taxon>
    </lineage>
</organism>
<reference evidence="2" key="1">
    <citation type="submission" date="2015-05" db="EMBL/GenBank/DDBJ databases">
        <title>Permanent draft genome of Rhodopirellula islandicus K833.</title>
        <authorList>
            <person name="Kizina J."/>
            <person name="Richter M."/>
            <person name="Glockner F.O."/>
            <person name="Harder J."/>
        </authorList>
    </citation>
    <scope>NUCLEOTIDE SEQUENCE [LARGE SCALE GENOMIC DNA]</scope>
    <source>
        <strain evidence="2">K833</strain>
    </source>
</reference>
<feature type="transmembrane region" description="Helical" evidence="1">
    <location>
        <begin position="22"/>
        <end position="39"/>
    </location>
</feature>
<keyword evidence="1" id="KW-0812">Transmembrane</keyword>
<keyword evidence="1" id="KW-0472">Membrane</keyword>
<gene>
    <name evidence="2" type="ORF">RISK_001601</name>
</gene>
<protein>
    <recommendedName>
        <fullName evidence="4">Transmembrane protein</fullName>
    </recommendedName>
</protein>
<name>A0A0J1BIM9_RHOIS</name>
<accession>A0A0J1BIM9</accession>
<evidence type="ECO:0008006" key="4">
    <source>
        <dbReference type="Google" id="ProtNLM"/>
    </source>
</evidence>
<evidence type="ECO:0000313" key="2">
    <source>
        <dbReference type="EMBL" id="KLU06390.1"/>
    </source>
</evidence>
<dbReference type="STRING" id="595434.RISK_001601"/>
<sequence length="81" mass="8723">MNPRVSQCNQTKGNSLSQACSFWSFVAIVLFFVLGRTIIRASLFGNERLLTQSLVVSTTISCFLAVSVVGGYFGGLAAELE</sequence>
<dbReference type="EMBL" id="LECT01000015">
    <property type="protein sequence ID" value="KLU06390.1"/>
    <property type="molecule type" value="Genomic_DNA"/>
</dbReference>